<sequence>MQFFCLLSFVVVASYAAALPQPAGLSEKYSNSADTNLASFLEARSYQPGLNFQKNSATLTLLKRRDDSKGSAGEDSEQTNDALRDKIELSSMSLSSGINNVGDGYADLPKDIKAIEKAIGGMAGELMVKYLRKVLYVNHLIEDWIRTLTNPTLEFIKSGLGDAEYSKVEPALKDTIDKVLLEIKTHLNPALKAILSIIANSGSVIQNVDAVKSFGSVFDAYKAFFETLKPQLEKFGAGKNTYGYFTDINVSISKFSAEQQKLHDEMMQALKAAPSQ</sequence>
<keyword evidence="1" id="KW-0732">Signal</keyword>
<proteinExistence type="predicted"/>
<accession>A0ABQ8FEI1</accession>
<feature type="chain" id="PRO_5046694019" evidence="1">
    <location>
        <begin position="19"/>
        <end position="276"/>
    </location>
</feature>
<protein>
    <submittedName>
        <fullName evidence="2">Uncharacterized protein</fullName>
    </submittedName>
</protein>
<comment type="caution">
    <text evidence="2">The sequence shown here is derived from an EMBL/GenBank/DDBJ whole genome shotgun (WGS) entry which is preliminary data.</text>
</comment>
<name>A0ABQ8FEI1_9FUNG</name>
<feature type="signal peptide" evidence="1">
    <location>
        <begin position="1"/>
        <end position="18"/>
    </location>
</feature>
<keyword evidence="3" id="KW-1185">Reference proteome</keyword>
<evidence type="ECO:0000256" key="1">
    <source>
        <dbReference type="SAM" id="SignalP"/>
    </source>
</evidence>
<dbReference type="EMBL" id="JAFCIX010000311">
    <property type="protein sequence ID" value="KAH6595307.1"/>
    <property type="molecule type" value="Genomic_DNA"/>
</dbReference>
<gene>
    <name evidence="2" type="ORF">BASA50_005951</name>
</gene>
<evidence type="ECO:0000313" key="3">
    <source>
        <dbReference type="Proteomes" id="UP001648503"/>
    </source>
</evidence>
<evidence type="ECO:0000313" key="2">
    <source>
        <dbReference type="EMBL" id="KAH6595307.1"/>
    </source>
</evidence>
<reference evidence="2 3" key="1">
    <citation type="submission" date="2021-02" db="EMBL/GenBank/DDBJ databases">
        <title>Variation within the Batrachochytrium salamandrivorans European outbreak.</title>
        <authorList>
            <person name="Kelly M."/>
            <person name="Pasmans F."/>
            <person name="Shea T.P."/>
            <person name="Munoz J.F."/>
            <person name="Carranza S."/>
            <person name="Cuomo C.A."/>
            <person name="Martel A."/>
        </authorList>
    </citation>
    <scope>NUCLEOTIDE SEQUENCE [LARGE SCALE GENOMIC DNA]</scope>
    <source>
        <strain evidence="2 3">AMFP18/2</strain>
    </source>
</reference>
<organism evidence="2 3">
    <name type="scientific">Batrachochytrium salamandrivorans</name>
    <dbReference type="NCBI Taxonomy" id="1357716"/>
    <lineage>
        <taxon>Eukaryota</taxon>
        <taxon>Fungi</taxon>
        <taxon>Fungi incertae sedis</taxon>
        <taxon>Chytridiomycota</taxon>
        <taxon>Chytridiomycota incertae sedis</taxon>
        <taxon>Chytridiomycetes</taxon>
        <taxon>Rhizophydiales</taxon>
        <taxon>Rhizophydiales incertae sedis</taxon>
        <taxon>Batrachochytrium</taxon>
    </lineage>
</organism>
<dbReference type="Proteomes" id="UP001648503">
    <property type="component" value="Unassembled WGS sequence"/>
</dbReference>